<sequence>MAAGKVSRSRVAMTTFVRAARLICGTQNASLGIWVSEARITPGSPTVNWIVPSSRHLHSYLSYTGLFALCLPPFFIDTFLRDFSMSFSYQLQMINQSFDRIASWYHEFMRRTELCFQKMNQRILRLEQKQVAQGPTDEQVERVLRKILAERFSGSGPQQFKMMDTIRDGGWFVKEPDEHLYPKSIKIDVASLLVSPESVPSQAYTETFEMLEDDINDYPGDGLLGDDEEEDCKMNTVLPGTTPEDEPMDWVWDEKDHNADAEIMRRQNAKLRKSLAHTDEGMYHTQLWAR</sequence>
<dbReference type="Proteomes" id="UP000249619">
    <property type="component" value="Unassembled WGS sequence"/>
</dbReference>
<proteinExistence type="predicted"/>
<organism evidence="1 2">
    <name type="scientific">Stemphylium lycopersici</name>
    <name type="common">Tomato gray leaf spot disease fungus</name>
    <name type="synonym">Thyrospora lycopersici</name>
    <dbReference type="NCBI Taxonomy" id="183478"/>
    <lineage>
        <taxon>Eukaryota</taxon>
        <taxon>Fungi</taxon>
        <taxon>Dikarya</taxon>
        <taxon>Ascomycota</taxon>
        <taxon>Pezizomycotina</taxon>
        <taxon>Dothideomycetes</taxon>
        <taxon>Pleosporomycetidae</taxon>
        <taxon>Pleosporales</taxon>
        <taxon>Pleosporineae</taxon>
        <taxon>Pleosporaceae</taxon>
        <taxon>Stemphylium</taxon>
    </lineage>
</organism>
<comment type="caution">
    <text evidence="1">The sequence shown here is derived from an EMBL/GenBank/DDBJ whole genome shotgun (WGS) entry which is preliminary data.</text>
</comment>
<dbReference type="AlphaFoldDB" id="A0A364N169"/>
<evidence type="ECO:0000313" key="2">
    <source>
        <dbReference type="Proteomes" id="UP000249619"/>
    </source>
</evidence>
<keyword evidence="2" id="KW-1185">Reference proteome</keyword>
<evidence type="ECO:0000313" key="1">
    <source>
        <dbReference type="EMBL" id="RAR09236.1"/>
    </source>
</evidence>
<dbReference type="EMBL" id="QGDH01000077">
    <property type="protein sequence ID" value="RAR09236.1"/>
    <property type="molecule type" value="Genomic_DNA"/>
</dbReference>
<accession>A0A364N169</accession>
<protein>
    <submittedName>
        <fullName evidence="1">Uncharacterized protein</fullName>
    </submittedName>
</protein>
<gene>
    <name evidence="1" type="ORF">DDE83_005609</name>
</gene>
<reference evidence="2" key="1">
    <citation type="submission" date="2018-05" db="EMBL/GenBank/DDBJ databases">
        <title>Draft genome sequence of Stemphylium lycopersici strain CIDEFI 213.</title>
        <authorList>
            <person name="Medina R."/>
            <person name="Franco M.E.E."/>
            <person name="Lucentini C.G."/>
            <person name="Saparrat M.C.N."/>
            <person name="Balatti P.A."/>
        </authorList>
    </citation>
    <scope>NUCLEOTIDE SEQUENCE [LARGE SCALE GENOMIC DNA]</scope>
    <source>
        <strain evidence="2">CIDEFI 213</strain>
    </source>
</reference>
<name>A0A364N169_STELY</name>